<dbReference type="FunFam" id="3.30.160.60:FF:000100">
    <property type="entry name" value="Zinc finger 45-like"/>
    <property type="match status" value="1"/>
</dbReference>
<keyword evidence="3 5" id="KW-0863">Zinc-finger</keyword>
<comment type="caution">
    <text evidence="7">The sequence shown here is derived from an EMBL/GenBank/DDBJ whole genome shotgun (WGS) entry which is preliminary data.</text>
</comment>
<dbReference type="Pfam" id="PF00096">
    <property type="entry name" value="zf-C2H2"/>
    <property type="match status" value="1"/>
</dbReference>
<dbReference type="SUPFAM" id="SSF57667">
    <property type="entry name" value="beta-beta-alpha zinc fingers"/>
    <property type="match status" value="1"/>
</dbReference>
<organism evidence="7 8">
    <name type="scientific">Araneus ventricosus</name>
    <name type="common">Orbweaver spider</name>
    <name type="synonym">Epeira ventricosa</name>
    <dbReference type="NCBI Taxonomy" id="182803"/>
    <lineage>
        <taxon>Eukaryota</taxon>
        <taxon>Metazoa</taxon>
        <taxon>Ecdysozoa</taxon>
        <taxon>Arthropoda</taxon>
        <taxon>Chelicerata</taxon>
        <taxon>Arachnida</taxon>
        <taxon>Araneae</taxon>
        <taxon>Araneomorphae</taxon>
        <taxon>Entelegynae</taxon>
        <taxon>Araneoidea</taxon>
        <taxon>Araneidae</taxon>
        <taxon>Araneus</taxon>
    </lineage>
</organism>
<keyword evidence="1" id="KW-0479">Metal-binding</keyword>
<evidence type="ECO:0000259" key="6">
    <source>
        <dbReference type="PROSITE" id="PS50157"/>
    </source>
</evidence>
<feature type="domain" description="C2H2-type" evidence="6">
    <location>
        <begin position="63"/>
        <end position="90"/>
    </location>
</feature>
<evidence type="ECO:0000256" key="1">
    <source>
        <dbReference type="ARBA" id="ARBA00022723"/>
    </source>
</evidence>
<name>A0A4Y2P9D3_ARAVE</name>
<accession>A0A4Y2P9D3</accession>
<gene>
    <name evidence="7" type="ORF">AVEN_240919_1</name>
</gene>
<evidence type="ECO:0000256" key="3">
    <source>
        <dbReference type="ARBA" id="ARBA00022771"/>
    </source>
</evidence>
<dbReference type="OrthoDB" id="6077919at2759"/>
<dbReference type="GO" id="GO:0008270">
    <property type="term" value="F:zinc ion binding"/>
    <property type="evidence" value="ECO:0007669"/>
    <property type="project" value="UniProtKB-KW"/>
</dbReference>
<reference evidence="7 8" key="1">
    <citation type="journal article" date="2019" name="Sci. Rep.">
        <title>Orb-weaving spider Araneus ventricosus genome elucidates the spidroin gene catalogue.</title>
        <authorList>
            <person name="Kono N."/>
            <person name="Nakamura H."/>
            <person name="Ohtoshi R."/>
            <person name="Moran D.A.P."/>
            <person name="Shinohara A."/>
            <person name="Yoshida Y."/>
            <person name="Fujiwara M."/>
            <person name="Mori M."/>
            <person name="Tomita M."/>
            <person name="Arakawa K."/>
        </authorList>
    </citation>
    <scope>NUCLEOTIDE SEQUENCE [LARGE SCALE GENOMIC DNA]</scope>
</reference>
<dbReference type="InterPro" id="IPR036236">
    <property type="entry name" value="Znf_C2H2_sf"/>
</dbReference>
<dbReference type="InterPro" id="IPR013087">
    <property type="entry name" value="Znf_C2H2_type"/>
</dbReference>
<dbReference type="EMBL" id="BGPR01010714">
    <property type="protein sequence ID" value="GBN47659.1"/>
    <property type="molecule type" value="Genomic_DNA"/>
</dbReference>
<dbReference type="Proteomes" id="UP000499080">
    <property type="component" value="Unassembled WGS sequence"/>
</dbReference>
<dbReference type="AlphaFoldDB" id="A0A4Y2P9D3"/>
<sequence>MLKEKDFETSKIWDCRVMQNTSENMSQSLCYKHNHTVGVNHTLNFVSASDSVAGPSGISSNRSRSSVCGKEFAENEDRRIHSLTHTVEKPFDCKSCEKRYAREGALNRHLKS</sequence>
<feature type="domain" description="C2H2-type" evidence="6">
    <location>
        <begin position="91"/>
        <end position="112"/>
    </location>
</feature>
<protein>
    <recommendedName>
        <fullName evidence="6">C2H2-type domain-containing protein</fullName>
    </recommendedName>
</protein>
<keyword evidence="4" id="KW-0862">Zinc</keyword>
<keyword evidence="8" id="KW-1185">Reference proteome</keyword>
<evidence type="ECO:0000313" key="7">
    <source>
        <dbReference type="EMBL" id="GBN47659.1"/>
    </source>
</evidence>
<proteinExistence type="predicted"/>
<keyword evidence="2" id="KW-0677">Repeat</keyword>
<dbReference type="Gene3D" id="3.30.160.60">
    <property type="entry name" value="Classic Zinc Finger"/>
    <property type="match status" value="2"/>
</dbReference>
<evidence type="ECO:0000256" key="2">
    <source>
        <dbReference type="ARBA" id="ARBA00022737"/>
    </source>
</evidence>
<evidence type="ECO:0000256" key="5">
    <source>
        <dbReference type="PROSITE-ProRule" id="PRU00042"/>
    </source>
</evidence>
<evidence type="ECO:0000313" key="8">
    <source>
        <dbReference type="Proteomes" id="UP000499080"/>
    </source>
</evidence>
<dbReference type="PROSITE" id="PS50157">
    <property type="entry name" value="ZINC_FINGER_C2H2_2"/>
    <property type="match status" value="2"/>
</dbReference>
<evidence type="ECO:0000256" key="4">
    <source>
        <dbReference type="ARBA" id="ARBA00022833"/>
    </source>
</evidence>